<keyword evidence="3" id="KW-1185">Reference proteome</keyword>
<accession>A0A841T8P4</accession>
<dbReference type="EMBL" id="JACJVN010000002">
    <property type="protein sequence ID" value="MBB6675798.1"/>
    <property type="molecule type" value="Genomic_DNA"/>
</dbReference>
<proteinExistence type="predicted"/>
<name>A0A841T8P4_9BACL</name>
<evidence type="ECO:0000256" key="1">
    <source>
        <dbReference type="SAM" id="MobiDB-lite"/>
    </source>
</evidence>
<dbReference type="RefSeq" id="WP_185177105.1">
    <property type="nucleotide sequence ID" value="NZ_CBCSEP010000028.1"/>
</dbReference>
<sequence length="257" mass="29018">MSIRHLNGVILVPSPINACLSCRGAVIPRKLEAHYVASPHHNNGTFANLLTDVWYCQRCDKGFVLSAFKQVTDSFNRTWIIKELTAQTQSHGKNKTHMGQPARTSPKPQSADVAELRVKALDYILQDHENKCPKCKRVLIKSNVQIQIVKGEHVDYTPCSALHCELCQKWMIRKHHYVAMQTNLQPYIISLSSTAKHYNNNTSKRNSVNSRGGNARSKMPSKWGVPPSKRVDPGNRLFNQYGVFLPSPTGRRGDFNE</sequence>
<feature type="compositionally biased region" description="Polar residues" evidence="1">
    <location>
        <begin position="199"/>
        <end position="212"/>
    </location>
</feature>
<feature type="region of interest" description="Disordered" evidence="1">
    <location>
        <begin position="199"/>
        <end position="231"/>
    </location>
</feature>
<comment type="caution">
    <text evidence="2">The sequence shown here is derived from an EMBL/GenBank/DDBJ whole genome shotgun (WGS) entry which is preliminary data.</text>
</comment>
<evidence type="ECO:0000313" key="2">
    <source>
        <dbReference type="EMBL" id="MBB6675798.1"/>
    </source>
</evidence>
<gene>
    <name evidence="2" type="ORF">H4Q31_00455</name>
</gene>
<dbReference type="Proteomes" id="UP000574133">
    <property type="component" value="Unassembled WGS sequence"/>
</dbReference>
<protein>
    <submittedName>
        <fullName evidence="2">Uncharacterized protein</fullName>
    </submittedName>
</protein>
<dbReference type="AlphaFoldDB" id="A0A841T8P4"/>
<feature type="region of interest" description="Disordered" evidence="1">
    <location>
        <begin position="89"/>
        <end position="110"/>
    </location>
</feature>
<evidence type="ECO:0000313" key="3">
    <source>
        <dbReference type="Proteomes" id="UP000574133"/>
    </source>
</evidence>
<reference evidence="2 3" key="1">
    <citation type="submission" date="2020-08" db="EMBL/GenBank/DDBJ databases">
        <title>Cohnella phylogeny.</title>
        <authorList>
            <person name="Dunlap C."/>
        </authorList>
    </citation>
    <scope>NUCLEOTIDE SEQUENCE [LARGE SCALE GENOMIC DNA]</scope>
    <source>
        <strain evidence="2 3">DSM 103658</strain>
    </source>
</reference>
<organism evidence="2 3">
    <name type="scientific">Cohnella lubricantis</name>
    <dbReference type="NCBI Taxonomy" id="2163172"/>
    <lineage>
        <taxon>Bacteria</taxon>
        <taxon>Bacillati</taxon>
        <taxon>Bacillota</taxon>
        <taxon>Bacilli</taxon>
        <taxon>Bacillales</taxon>
        <taxon>Paenibacillaceae</taxon>
        <taxon>Cohnella</taxon>
    </lineage>
</organism>